<feature type="domain" description="FYVE-type" evidence="5">
    <location>
        <begin position="112"/>
        <end position="171"/>
    </location>
</feature>
<evidence type="ECO:0000259" key="5">
    <source>
        <dbReference type="PROSITE" id="PS50178"/>
    </source>
</evidence>
<comment type="caution">
    <text evidence="6">The sequence shown here is derived from an EMBL/GenBank/DDBJ whole genome shotgun (WGS) entry which is preliminary data.</text>
</comment>
<dbReference type="Pfam" id="PF01363">
    <property type="entry name" value="FYVE"/>
    <property type="match status" value="1"/>
</dbReference>
<evidence type="ECO:0000256" key="3">
    <source>
        <dbReference type="ARBA" id="ARBA00022833"/>
    </source>
</evidence>
<name>A0A1R2D520_9CILI</name>
<evidence type="ECO:0000256" key="4">
    <source>
        <dbReference type="PROSITE-ProRule" id="PRU00091"/>
    </source>
</evidence>
<dbReference type="EMBL" id="MPUH01000001">
    <property type="protein sequence ID" value="OMJ96358.1"/>
    <property type="molecule type" value="Genomic_DNA"/>
</dbReference>
<dbReference type="Gene3D" id="3.30.40.10">
    <property type="entry name" value="Zinc/RING finger domain, C3HC4 (zinc finger)"/>
    <property type="match status" value="1"/>
</dbReference>
<dbReference type="SMART" id="SM00064">
    <property type="entry name" value="FYVE"/>
    <property type="match status" value="1"/>
</dbReference>
<dbReference type="CDD" id="cd00065">
    <property type="entry name" value="FYVE_like_SF"/>
    <property type="match status" value="1"/>
</dbReference>
<dbReference type="Proteomes" id="UP000187209">
    <property type="component" value="Unassembled WGS sequence"/>
</dbReference>
<evidence type="ECO:0000256" key="1">
    <source>
        <dbReference type="ARBA" id="ARBA00022723"/>
    </source>
</evidence>
<evidence type="ECO:0000313" key="7">
    <source>
        <dbReference type="Proteomes" id="UP000187209"/>
    </source>
</evidence>
<keyword evidence="2 4" id="KW-0863">Zinc-finger</keyword>
<dbReference type="AlphaFoldDB" id="A0A1R2D520"/>
<keyword evidence="1" id="KW-0479">Metal-binding</keyword>
<keyword evidence="7" id="KW-1185">Reference proteome</keyword>
<sequence length="227" mass="26097">MGCKSSKENEITHQVKEQHIKDTFKRKIVRDGETQENEVELELKSGFLYADSENYCVELPDGAIRLLACDPLQKELIVCFEKGVKWHLFCENLNTFLKWKYALSVSMRPIMAMGFKNCQICDRSFTMRSSFHCHICGRMLCNSCSRFVSQLGFLMYLRDVRICESCTRIVQRIKLEESESIVERSISKSFARSKSGCENPSIRFSIRNEKSQSLLKTGCPSGLNTLS</sequence>
<dbReference type="InterPro" id="IPR017455">
    <property type="entry name" value="Znf_FYVE-rel"/>
</dbReference>
<accession>A0A1R2D520</accession>
<dbReference type="PROSITE" id="PS50178">
    <property type="entry name" value="ZF_FYVE"/>
    <property type="match status" value="1"/>
</dbReference>
<dbReference type="InterPro" id="IPR011011">
    <property type="entry name" value="Znf_FYVE_PHD"/>
</dbReference>
<reference evidence="6 7" key="1">
    <citation type="submission" date="2016-11" db="EMBL/GenBank/DDBJ databases">
        <title>The macronuclear genome of Stentor coeruleus: a giant cell with tiny introns.</title>
        <authorList>
            <person name="Slabodnick M."/>
            <person name="Ruby J.G."/>
            <person name="Reiff S.B."/>
            <person name="Swart E.C."/>
            <person name="Gosai S."/>
            <person name="Prabakaran S."/>
            <person name="Witkowska E."/>
            <person name="Larue G.E."/>
            <person name="Fisher S."/>
            <person name="Freeman R.M."/>
            <person name="Gunawardena J."/>
            <person name="Chu W."/>
            <person name="Stover N.A."/>
            <person name="Gregory B.D."/>
            <person name="Nowacki M."/>
            <person name="Derisi J."/>
            <person name="Roy S.W."/>
            <person name="Marshall W.F."/>
            <person name="Sood P."/>
        </authorList>
    </citation>
    <scope>NUCLEOTIDE SEQUENCE [LARGE SCALE GENOMIC DNA]</scope>
    <source>
        <strain evidence="6">WM001</strain>
    </source>
</reference>
<protein>
    <recommendedName>
        <fullName evidence="5">FYVE-type domain-containing protein</fullName>
    </recommendedName>
</protein>
<gene>
    <name evidence="6" type="ORF">SteCoe_104</name>
</gene>
<evidence type="ECO:0000256" key="2">
    <source>
        <dbReference type="ARBA" id="ARBA00022771"/>
    </source>
</evidence>
<dbReference type="SUPFAM" id="SSF57903">
    <property type="entry name" value="FYVE/PHD zinc finger"/>
    <property type="match status" value="1"/>
</dbReference>
<evidence type="ECO:0000313" key="6">
    <source>
        <dbReference type="EMBL" id="OMJ96358.1"/>
    </source>
</evidence>
<keyword evidence="3" id="KW-0862">Zinc</keyword>
<dbReference type="InterPro" id="IPR013083">
    <property type="entry name" value="Znf_RING/FYVE/PHD"/>
</dbReference>
<dbReference type="InterPro" id="IPR000306">
    <property type="entry name" value="Znf_FYVE"/>
</dbReference>
<dbReference type="GO" id="GO:0008270">
    <property type="term" value="F:zinc ion binding"/>
    <property type="evidence" value="ECO:0007669"/>
    <property type="project" value="UniProtKB-KW"/>
</dbReference>
<proteinExistence type="predicted"/>
<organism evidence="6 7">
    <name type="scientific">Stentor coeruleus</name>
    <dbReference type="NCBI Taxonomy" id="5963"/>
    <lineage>
        <taxon>Eukaryota</taxon>
        <taxon>Sar</taxon>
        <taxon>Alveolata</taxon>
        <taxon>Ciliophora</taxon>
        <taxon>Postciliodesmatophora</taxon>
        <taxon>Heterotrichea</taxon>
        <taxon>Heterotrichida</taxon>
        <taxon>Stentoridae</taxon>
        <taxon>Stentor</taxon>
    </lineage>
</organism>